<evidence type="ECO:0000313" key="2">
    <source>
        <dbReference type="Proteomes" id="UP000183208"/>
    </source>
</evidence>
<protein>
    <submittedName>
        <fullName evidence="1">Uncharacterized protein</fullName>
    </submittedName>
</protein>
<sequence length="130" mass="13044">MDGVVIVGMVGTNVVSPTVPTVGDAVIVGTAAAELTPRFPISMDPNGTPVRAAPPGVVGDVDVGVDDEAMLLEPEPHIPDNPDVSSIPEVVDIPDVADIPDDVDMADDVDIPDVAAVAGVAVPIAIPPPS</sequence>
<organism evidence="1 2">
    <name type="scientific">Bradyrhizobium lablabi</name>
    <dbReference type="NCBI Taxonomy" id="722472"/>
    <lineage>
        <taxon>Bacteria</taxon>
        <taxon>Pseudomonadati</taxon>
        <taxon>Pseudomonadota</taxon>
        <taxon>Alphaproteobacteria</taxon>
        <taxon>Hyphomicrobiales</taxon>
        <taxon>Nitrobacteraceae</taxon>
        <taxon>Bradyrhizobium</taxon>
    </lineage>
</organism>
<name>A0A1M6VW65_9BRAD</name>
<accession>A0A1M6VW65</accession>
<proteinExistence type="predicted"/>
<reference evidence="1 2" key="1">
    <citation type="submission" date="2016-10" db="EMBL/GenBank/DDBJ databases">
        <authorList>
            <person name="de Groot N.N."/>
        </authorList>
    </citation>
    <scope>NUCLEOTIDE SEQUENCE [LARGE SCALE GENOMIC DNA]</scope>
    <source>
        <strain evidence="1 2">GAS522</strain>
    </source>
</reference>
<dbReference type="OrthoDB" id="8218322at2"/>
<dbReference type="RefSeq" id="WP_143039676.1">
    <property type="nucleotide sequence ID" value="NZ_FNTI01000001.1"/>
</dbReference>
<dbReference type="EMBL" id="FNTI01000001">
    <property type="protein sequence ID" value="SEC72193.1"/>
    <property type="molecule type" value="Genomic_DNA"/>
</dbReference>
<dbReference type="AlphaFoldDB" id="A0A1M6VW65"/>
<dbReference type="Proteomes" id="UP000183208">
    <property type="component" value="Unassembled WGS sequence"/>
</dbReference>
<evidence type="ECO:0000313" key="1">
    <source>
        <dbReference type="EMBL" id="SEC72193.1"/>
    </source>
</evidence>
<gene>
    <name evidence="1" type="ORF">SAMN05444171_2109</name>
</gene>